<accession>A0A382BRR6</accession>
<dbReference type="EMBL" id="UINC01031062">
    <property type="protein sequence ID" value="SVB16505.1"/>
    <property type="molecule type" value="Genomic_DNA"/>
</dbReference>
<feature type="domain" description="Hydantoinase B/oxoprolinase" evidence="1">
    <location>
        <begin position="1"/>
        <end position="295"/>
    </location>
</feature>
<sequence>MAITVMRTAYSGVVRDALDYSTAFCAADGQVIAQGLTIMLHLGSFPAAINSVLTKFDGRIKPGDVFILNDPYTSGGIHLPDVYIIKPIFATDTLRGFVGVVAHQADIGGLVPGSNSTESVDIYQEGLRIPTSKLYDAGKPNEAIFDFIATNVRLPVQVRGDMRSQLAACDIGERAVLDLIARYGADNLTKYFDTLLNYSEQRARSEIKALPDGTFKFEDFIDADNIEEGPVKIAVKIDIKGDDIFVDLSGSSPQVPAGINSPIPFTRAAIYGAVRLIMDPDIPNAAGYHRPIHINV</sequence>
<organism evidence="2">
    <name type="scientific">marine metagenome</name>
    <dbReference type="NCBI Taxonomy" id="408172"/>
    <lineage>
        <taxon>unclassified sequences</taxon>
        <taxon>metagenomes</taxon>
        <taxon>ecological metagenomes</taxon>
    </lineage>
</organism>
<dbReference type="InterPro" id="IPR003692">
    <property type="entry name" value="Hydantoinase_B"/>
</dbReference>
<feature type="non-terminal residue" evidence="2">
    <location>
        <position position="296"/>
    </location>
</feature>
<evidence type="ECO:0000313" key="2">
    <source>
        <dbReference type="EMBL" id="SVB16505.1"/>
    </source>
</evidence>
<dbReference type="GO" id="GO:0017168">
    <property type="term" value="F:5-oxoprolinase (ATP-hydrolyzing) activity"/>
    <property type="evidence" value="ECO:0007669"/>
    <property type="project" value="TreeGrafter"/>
</dbReference>
<dbReference type="InterPro" id="IPR045079">
    <property type="entry name" value="Oxoprolinase-like"/>
</dbReference>
<dbReference type="Pfam" id="PF02538">
    <property type="entry name" value="Hydantoinase_B"/>
    <property type="match status" value="1"/>
</dbReference>
<dbReference type="GO" id="GO:0005829">
    <property type="term" value="C:cytosol"/>
    <property type="evidence" value="ECO:0007669"/>
    <property type="project" value="TreeGrafter"/>
</dbReference>
<dbReference type="PANTHER" id="PTHR11365:SF23">
    <property type="entry name" value="HYPOTHETICAL 5-OXOPROLINASE (EUROFUNG)-RELATED"/>
    <property type="match status" value="1"/>
</dbReference>
<proteinExistence type="predicted"/>
<evidence type="ECO:0000259" key="1">
    <source>
        <dbReference type="Pfam" id="PF02538"/>
    </source>
</evidence>
<dbReference type="AlphaFoldDB" id="A0A382BRR6"/>
<name>A0A382BRR6_9ZZZZ</name>
<dbReference type="PANTHER" id="PTHR11365">
    <property type="entry name" value="5-OXOPROLINASE RELATED"/>
    <property type="match status" value="1"/>
</dbReference>
<dbReference type="GO" id="GO:0006749">
    <property type="term" value="P:glutathione metabolic process"/>
    <property type="evidence" value="ECO:0007669"/>
    <property type="project" value="TreeGrafter"/>
</dbReference>
<reference evidence="2" key="1">
    <citation type="submission" date="2018-05" db="EMBL/GenBank/DDBJ databases">
        <authorList>
            <person name="Lanie J.A."/>
            <person name="Ng W.-L."/>
            <person name="Kazmierczak K.M."/>
            <person name="Andrzejewski T.M."/>
            <person name="Davidsen T.M."/>
            <person name="Wayne K.J."/>
            <person name="Tettelin H."/>
            <person name="Glass J.I."/>
            <person name="Rusch D."/>
            <person name="Podicherti R."/>
            <person name="Tsui H.-C.T."/>
            <person name="Winkler M.E."/>
        </authorList>
    </citation>
    <scope>NUCLEOTIDE SEQUENCE</scope>
</reference>
<protein>
    <recommendedName>
        <fullName evidence="1">Hydantoinase B/oxoprolinase domain-containing protein</fullName>
    </recommendedName>
</protein>
<gene>
    <name evidence="2" type="ORF">METZ01_LOCUS169359</name>
</gene>